<dbReference type="WBParaSite" id="PTRK_0000612100.1">
    <property type="protein sequence ID" value="PTRK_0000612100.1"/>
    <property type="gene ID" value="PTRK_0000612100"/>
</dbReference>
<proteinExistence type="predicted"/>
<keyword evidence="2" id="KW-1185">Reference proteome</keyword>
<keyword evidence="1" id="KW-0472">Membrane</keyword>
<dbReference type="Proteomes" id="UP000038045">
    <property type="component" value="Unplaced"/>
</dbReference>
<evidence type="ECO:0000313" key="2">
    <source>
        <dbReference type="Proteomes" id="UP000038045"/>
    </source>
</evidence>
<keyword evidence="1" id="KW-1133">Transmembrane helix</keyword>
<sequence length="81" mass="9583">MERRGRYSRFDKTVIYRDSTPVRKVFEIDNLTYDDVETQVKKKFDVMDELLDILNIKSYTFHVITSVVTGILVGFLIIIYT</sequence>
<name>A0A0N4ZEM2_PARTI</name>
<protein>
    <submittedName>
        <fullName evidence="3">DUF3227 domain-containing protein</fullName>
    </submittedName>
</protein>
<accession>A0A0N4ZEM2</accession>
<dbReference type="AlphaFoldDB" id="A0A0N4ZEM2"/>
<evidence type="ECO:0000256" key="1">
    <source>
        <dbReference type="SAM" id="Phobius"/>
    </source>
</evidence>
<feature type="transmembrane region" description="Helical" evidence="1">
    <location>
        <begin position="59"/>
        <end position="80"/>
    </location>
</feature>
<evidence type="ECO:0000313" key="3">
    <source>
        <dbReference type="WBParaSite" id="PTRK_0000612100.1"/>
    </source>
</evidence>
<keyword evidence="1" id="KW-0812">Transmembrane</keyword>
<reference evidence="3" key="1">
    <citation type="submission" date="2017-02" db="UniProtKB">
        <authorList>
            <consortium name="WormBaseParasite"/>
        </authorList>
    </citation>
    <scope>IDENTIFICATION</scope>
</reference>
<organism evidence="2 3">
    <name type="scientific">Parastrongyloides trichosuri</name>
    <name type="common">Possum-specific nematode worm</name>
    <dbReference type="NCBI Taxonomy" id="131310"/>
    <lineage>
        <taxon>Eukaryota</taxon>
        <taxon>Metazoa</taxon>
        <taxon>Ecdysozoa</taxon>
        <taxon>Nematoda</taxon>
        <taxon>Chromadorea</taxon>
        <taxon>Rhabditida</taxon>
        <taxon>Tylenchina</taxon>
        <taxon>Panagrolaimomorpha</taxon>
        <taxon>Strongyloidoidea</taxon>
        <taxon>Strongyloididae</taxon>
        <taxon>Parastrongyloides</taxon>
    </lineage>
</organism>